<accession>A0ABS4CI97</accession>
<gene>
    <name evidence="6" type="ORF">I6N96_08645</name>
</gene>
<dbReference type="InterPro" id="IPR001173">
    <property type="entry name" value="Glyco_trans_2-like"/>
</dbReference>
<evidence type="ECO:0000256" key="2">
    <source>
        <dbReference type="ARBA" id="ARBA00006739"/>
    </source>
</evidence>
<dbReference type="RefSeq" id="WP_209557179.1">
    <property type="nucleotide sequence ID" value="NZ_JAEDXU010000004.1"/>
</dbReference>
<comment type="caution">
    <text evidence="6">The sequence shown here is derived from an EMBL/GenBank/DDBJ whole genome shotgun (WGS) entry which is preliminary data.</text>
</comment>
<dbReference type="InterPro" id="IPR029044">
    <property type="entry name" value="Nucleotide-diphossugar_trans"/>
</dbReference>
<organism evidence="6 7">
    <name type="scientific">Enterococcus larvae</name>
    <dbReference type="NCBI Taxonomy" id="2794352"/>
    <lineage>
        <taxon>Bacteria</taxon>
        <taxon>Bacillati</taxon>
        <taxon>Bacillota</taxon>
        <taxon>Bacilli</taxon>
        <taxon>Lactobacillales</taxon>
        <taxon>Enterococcaceae</taxon>
        <taxon>Enterococcus</taxon>
    </lineage>
</organism>
<comment type="similarity">
    <text evidence="2">Belongs to the glycosyltransferase 2 family.</text>
</comment>
<evidence type="ECO:0000313" key="7">
    <source>
        <dbReference type="Proteomes" id="UP000673375"/>
    </source>
</evidence>
<dbReference type="EMBL" id="JAEDXU010000004">
    <property type="protein sequence ID" value="MBP1046351.1"/>
    <property type="molecule type" value="Genomic_DNA"/>
</dbReference>
<name>A0ABS4CI97_9ENTE</name>
<reference evidence="6 7" key="1">
    <citation type="submission" date="2020-12" db="EMBL/GenBank/DDBJ databases">
        <title>Vagococcus allomyrinae sp. nov. and Enterococcus lavae sp. nov., isolated from the larvae of Allomyrina dichotoma.</title>
        <authorList>
            <person name="Lee S.D."/>
        </authorList>
    </citation>
    <scope>NUCLEOTIDE SEQUENCE [LARGE SCALE GENOMIC DNA]</scope>
    <source>
        <strain evidence="6 7">BWM-S5</strain>
    </source>
</reference>
<dbReference type="PANTHER" id="PTHR43179:SF12">
    <property type="entry name" value="GALACTOFURANOSYLTRANSFERASE GLFT2"/>
    <property type="match status" value="1"/>
</dbReference>
<comment type="pathway">
    <text evidence="1">Cell wall biogenesis; cell wall polysaccharide biosynthesis.</text>
</comment>
<keyword evidence="4" id="KW-0808">Transferase</keyword>
<sequence length="291" mass="33704">MRKICAGVITFNPDIELLENNLAILRKQVERVYIIDNGSSNIEQIKLIDKEISVVGFSENVGIAKALNRLMMEADKEGFEWVLSMDQDTLIQPNVIESYSRYIDDPTIGMLTLRVIRKSSSGEILFETSTENEYDYVERCPTSGMLLETAAWKEAGGYDDWLFIDYVDYDMCQKVLLLNKKIVRVNDTYMIQQLGDGAELSIVGRMIESLSSDKMKKKTIVFNHNPVRNYYFVRNSIYFMRKYKKHIKVSSELKKVTKWEVKKLIFEKRFFAQFGAMLRGISAGMRAKITR</sequence>
<dbReference type="Gene3D" id="3.90.550.10">
    <property type="entry name" value="Spore Coat Polysaccharide Biosynthesis Protein SpsA, Chain A"/>
    <property type="match status" value="1"/>
</dbReference>
<protein>
    <submittedName>
        <fullName evidence="6">Glycosyltransferase</fullName>
    </submittedName>
</protein>
<keyword evidence="7" id="KW-1185">Reference proteome</keyword>
<evidence type="ECO:0000256" key="1">
    <source>
        <dbReference type="ARBA" id="ARBA00004776"/>
    </source>
</evidence>
<feature type="domain" description="Glycosyltransferase 2-like" evidence="5">
    <location>
        <begin position="8"/>
        <end position="122"/>
    </location>
</feature>
<evidence type="ECO:0000259" key="5">
    <source>
        <dbReference type="Pfam" id="PF00535"/>
    </source>
</evidence>
<evidence type="ECO:0000313" key="6">
    <source>
        <dbReference type="EMBL" id="MBP1046351.1"/>
    </source>
</evidence>
<dbReference type="PANTHER" id="PTHR43179">
    <property type="entry name" value="RHAMNOSYLTRANSFERASE WBBL"/>
    <property type="match status" value="1"/>
</dbReference>
<dbReference type="Proteomes" id="UP000673375">
    <property type="component" value="Unassembled WGS sequence"/>
</dbReference>
<evidence type="ECO:0000256" key="3">
    <source>
        <dbReference type="ARBA" id="ARBA00022676"/>
    </source>
</evidence>
<keyword evidence="3" id="KW-0328">Glycosyltransferase</keyword>
<proteinExistence type="inferred from homology"/>
<dbReference type="Pfam" id="PF00535">
    <property type="entry name" value="Glycos_transf_2"/>
    <property type="match status" value="1"/>
</dbReference>
<evidence type="ECO:0000256" key="4">
    <source>
        <dbReference type="ARBA" id="ARBA00022679"/>
    </source>
</evidence>
<dbReference type="SUPFAM" id="SSF53448">
    <property type="entry name" value="Nucleotide-diphospho-sugar transferases"/>
    <property type="match status" value="1"/>
</dbReference>